<name>A0A268P191_SHOCL</name>
<evidence type="ECO:0000256" key="7">
    <source>
        <dbReference type="SAM" id="Phobius"/>
    </source>
</evidence>
<evidence type="ECO:0000313" key="11">
    <source>
        <dbReference type="Proteomes" id="UP000216207"/>
    </source>
</evidence>
<evidence type="ECO:0000256" key="3">
    <source>
        <dbReference type="ARBA" id="ARBA00022475"/>
    </source>
</evidence>
<feature type="transmembrane region" description="Helical" evidence="7">
    <location>
        <begin position="122"/>
        <end position="139"/>
    </location>
</feature>
<feature type="domain" description="Prepilin peptidase A24 N-terminal" evidence="9">
    <location>
        <begin position="11"/>
        <end position="91"/>
    </location>
</feature>
<feature type="transmembrane region" description="Helical" evidence="7">
    <location>
        <begin position="219"/>
        <end position="237"/>
    </location>
</feature>
<evidence type="ECO:0000313" key="10">
    <source>
        <dbReference type="EMBL" id="PAE89468.1"/>
    </source>
</evidence>
<dbReference type="InterPro" id="IPR000045">
    <property type="entry name" value="Prepilin_IV_endopep_pep"/>
</dbReference>
<dbReference type="InterPro" id="IPR010627">
    <property type="entry name" value="Prepilin_pept_A24_N"/>
</dbReference>
<comment type="similarity">
    <text evidence="2">Belongs to the peptidase A24 family.</text>
</comment>
<dbReference type="Pfam" id="PF06750">
    <property type="entry name" value="A24_N_bact"/>
    <property type="match status" value="1"/>
</dbReference>
<dbReference type="PANTHER" id="PTHR30487:SF0">
    <property type="entry name" value="PREPILIN LEADER PEPTIDASE_N-METHYLTRANSFERASE-RELATED"/>
    <property type="match status" value="1"/>
</dbReference>
<comment type="subcellular location">
    <subcellularLocation>
        <location evidence="1">Cell membrane</location>
        <topology evidence="1">Multi-pass membrane protein</topology>
    </subcellularLocation>
</comment>
<dbReference type="Pfam" id="PF01478">
    <property type="entry name" value="Peptidase_A24"/>
    <property type="match status" value="1"/>
</dbReference>
<dbReference type="RefSeq" id="WP_095326346.1">
    <property type="nucleotide sequence ID" value="NZ_NPCC01000008.1"/>
</dbReference>
<evidence type="ECO:0000256" key="2">
    <source>
        <dbReference type="ARBA" id="ARBA00005801"/>
    </source>
</evidence>
<keyword evidence="4 7" id="KW-0812">Transmembrane</keyword>
<feature type="transmembrane region" description="Helical" evidence="7">
    <location>
        <begin position="99"/>
        <end position="115"/>
    </location>
</feature>
<evidence type="ECO:0000256" key="6">
    <source>
        <dbReference type="ARBA" id="ARBA00023136"/>
    </source>
</evidence>
<sequence length="239" mass="25681">MSLVISCYAAICGGLIGSYLHVAATRVPLRLSFWGRSRCEGCRRVLGPSELIPIVSYVIQSGKCKHCRMPLSISYPLIEIASAGLYLLAWLLIGLRLELVVSILLIAMLLLVSMTDYSRMMIPNMVLLFFAIPLVFLRLCVVPVPFSWLSAISTAMMLLILVAACLNGSMGGGDLKLFVVLAIVLGPKLFLPMVACSACLALLFVGAKTVVGKIAPNTAIPFAPFISAAALLVYFAARI</sequence>
<evidence type="ECO:0000259" key="9">
    <source>
        <dbReference type="Pfam" id="PF06750"/>
    </source>
</evidence>
<dbReference type="AlphaFoldDB" id="A0A268P191"/>
<gene>
    <name evidence="10" type="ORF">CHH72_07470</name>
</gene>
<feature type="transmembrane region" description="Helical" evidence="7">
    <location>
        <begin position="145"/>
        <end position="166"/>
    </location>
</feature>
<feature type="transmembrane region" description="Helical" evidence="7">
    <location>
        <begin position="178"/>
        <end position="207"/>
    </location>
</feature>
<dbReference type="PANTHER" id="PTHR30487">
    <property type="entry name" value="TYPE 4 PREPILIN-LIKE PROTEINS LEADER PEPTIDE-PROCESSING ENZYME"/>
    <property type="match status" value="1"/>
</dbReference>
<evidence type="ECO:0000256" key="1">
    <source>
        <dbReference type="ARBA" id="ARBA00004651"/>
    </source>
</evidence>
<reference evidence="10 11" key="1">
    <citation type="submission" date="2017-07" db="EMBL/GenBank/DDBJ databases">
        <title>Isolation and whole genome analysis of endospore-forming bacteria from heroin.</title>
        <authorList>
            <person name="Kalinowski J."/>
            <person name="Ahrens B."/>
            <person name="Al-Dilaimi A."/>
            <person name="Winkler A."/>
            <person name="Wibberg D."/>
            <person name="Schleenbecker U."/>
            <person name="Ruckert C."/>
            <person name="Wolfel R."/>
            <person name="Grass G."/>
        </authorList>
    </citation>
    <scope>NUCLEOTIDE SEQUENCE [LARGE SCALE GENOMIC DNA]</scope>
    <source>
        <strain evidence="10 11">7539</strain>
    </source>
</reference>
<keyword evidence="5 7" id="KW-1133">Transmembrane helix</keyword>
<dbReference type="Proteomes" id="UP000216207">
    <property type="component" value="Unassembled WGS sequence"/>
</dbReference>
<organism evidence="10 11">
    <name type="scientific">Shouchella clausii</name>
    <name type="common">Alkalihalobacillus clausii</name>
    <dbReference type="NCBI Taxonomy" id="79880"/>
    <lineage>
        <taxon>Bacteria</taxon>
        <taxon>Bacillati</taxon>
        <taxon>Bacillota</taxon>
        <taxon>Bacilli</taxon>
        <taxon>Bacillales</taxon>
        <taxon>Bacillaceae</taxon>
        <taxon>Shouchella</taxon>
    </lineage>
</organism>
<evidence type="ECO:0000256" key="5">
    <source>
        <dbReference type="ARBA" id="ARBA00022989"/>
    </source>
</evidence>
<dbReference type="GO" id="GO:0004190">
    <property type="term" value="F:aspartic-type endopeptidase activity"/>
    <property type="evidence" value="ECO:0007669"/>
    <property type="project" value="InterPro"/>
</dbReference>
<dbReference type="EMBL" id="NPCC01000008">
    <property type="protein sequence ID" value="PAE89468.1"/>
    <property type="molecule type" value="Genomic_DNA"/>
</dbReference>
<accession>A0A268P191</accession>
<keyword evidence="3" id="KW-1003">Cell membrane</keyword>
<dbReference type="InterPro" id="IPR050882">
    <property type="entry name" value="Prepilin_peptidase/N-MTase"/>
</dbReference>
<keyword evidence="6 7" id="KW-0472">Membrane</keyword>
<feature type="domain" description="Prepilin type IV endopeptidase peptidase" evidence="8">
    <location>
        <begin position="103"/>
        <end position="205"/>
    </location>
</feature>
<proteinExistence type="inferred from homology"/>
<dbReference type="GO" id="GO:0006465">
    <property type="term" value="P:signal peptide processing"/>
    <property type="evidence" value="ECO:0007669"/>
    <property type="project" value="TreeGrafter"/>
</dbReference>
<protein>
    <recommendedName>
        <fullName evidence="12">Prepilin peptidase</fullName>
    </recommendedName>
</protein>
<comment type="caution">
    <text evidence="10">The sequence shown here is derived from an EMBL/GenBank/DDBJ whole genome shotgun (WGS) entry which is preliminary data.</text>
</comment>
<evidence type="ECO:0008006" key="12">
    <source>
        <dbReference type="Google" id="ProtNLM"/>
    </source>
</evidence>
<dbReference type="GO" id="GO:0005886">
    <property type="term" value="C:plasma membrane"/>
    <property type="evidence" value="ECO:0007669"/>
    <property type="project" value="UniProtKB-SubCell"/>
</dbReference>
<dbReference type="Gene3D" id="1.20.120.1220">
    <property type="match status" value="1"/>
</dbReference>
<evidence type="ECO:0000256" key="4">
    <source>
        <dbReference type="ARBA" id="ARBA00022692"/>
    </source>
</evidence>
<evidence type="ECO:0000259" key="8">
    <source>
        <dbReference type="Pfam" id="PF01478"/>
    </source>
</evidence>